<keyword evidence="2" id="KW-1133">Transmembrane helix</keyword>
<dbReference type="GO" id="GO:0031965">
    <property type="term" value="C:nuclear membrane"/>
    <property type="evidence" value="ECO:0007669"/>
    <property type="project" value="InterPro"/>
</dbReference>
<reference evidence="4 5" key="1">
    <citation type="submission" date="2016-03" db="EMBL/GenBank/DDBJ databases">
        <authorList>
            <person name="Ploux O."/>
        </authorList>
    </citation>
    <scope>NUCLEOTIDE SEQUENCE [LARGE SCALE GENOMIC DNA]</scope>
    <source>
        <strain evidence="4 5">UAMH 11012</strain>
    </source>
</reference>
<feature type="region of interest" description="Disordered" evidence="1">
    <location>
        <begin position="360"/>
        <end position="435"/>
    </location>
</feature>
<dbReference type="Pfam" id="PF10104">
    <property type="entry name" value="Brr6_like_C_C"/>
    <property type="match status" value="1"/>
</dbReference>
<dbReference type="PANTHER" id="PTHR28136">
    <property type="entry name" value="NUCLEUS EXPORT PROTEIN BRR6"/>
    <property type="match status" value="1"/>
</dbReference>
<protein>
    <submittedName>
        <fullName evidence="4">Related to bad response to refrigeration protein 6</fullName>
    </submittedName>
</protein>
<evidence type="ECO:0000256" key="2">
    <source>
        <dbReference type="SAM" id="Phobius"/>
    </source>
</evidence>
<dbReference type="PANTHER" id="PTHR28136:SF1">
    <property type="entry name" value="NUCLEUS EXPORT PROTEIN BRL1"/>
    <property type="match status" value="1"/>
</dbReference>
<dbReference type="SMART" id="SM01042">
    <property type="entry name" value="Brr6_like_C_C"/>
    <property type="match status" value="1"/>
</dbReference>
<keyword evidence="2" id="KW-0472">Membrane</keyword>
<feature type="compositionally biased region" description="Low complexity" evidence="1">
    <location>
        <begin position="371"/>
        <end position="380"/>
    </location>
</feature>
<feature type="region of interest" description="Disordered" evidence="1">
    <location>
        <begin position="170"/>
        <end position="200"/>
    </location>
</feature>
<feature type="compositionally biased region" description="Basic and acidic residues" evidence="1">
    <location>
        <begin position="1"/>
        <end position="15"/>
    </location>
</feature>
<dbReference type="OrthoDB" id="5961at2759"/>
<feature type="compositionally biased region" description="Low complexity" evidence="1">
    <location>
        <begin position="32"/>
        <end position="45"/>
    </location>
</feature>
<sequence length="435" mass="48875">MFRDIRSEKRSHESPMDWEWQTQGPSDPTSPFPQFKPQQGQKQGFESPQHTSSFIAASSAPAPQFRNPSFTTPRKPFDQELFSEVSGAETSPADNADAEDTPDPPKNSQTMTVFSSGTVRQPVFQKYGAGFLGSSPGRAEQRRGKYANAIVNKVRKRKRIDRDYALIRGQRDVSESESDSGESRPRSRKGKQTKQEPPQPGWWASMFNYIESHPNLPNVLSFYAQLGVNTFIAGLTIFGIYSFWMTVRADVDKASDMERHLVLTEIAACAKDFVDNGCGSDKRVPALKAVCENWEHCMNRDPDSIGRARVSAHTFAQIFNSFIEPISYKAMIFVVLIVTVCILVNNLAFGMFRSKSPHMPQAQPFHPFPQQPQNFQWGPPSQSSQYEPQTPQRSMGYDAYGYQAIMPSETDQRSPSKGNRSPSKGNRSPSKGDRY</sequence>
<dbReference type="AlphaFoldDB" id="A0A1L7XYA3"/>
<evidence type="ECO:0000256" key="1">
    <source>
        <dbReference type="SAM" id="MobiDB-lite"/>
    </source>
</evidence>
<dbReference type="InterPro" id="IPR040202">
    <property type="entry name" value="Brl1/Brr6"/>
</dbReference>
<feature type="domain" description="Brl1/Brr6" evidence="3">
    <location>
        <begin position="220"/>
        <end position="353"/>
    </location>
</feature>
<feature type="region of interest" description="Disordered" evidence="1">
    <location>
        <begin position="1"/>
        <end position="116"/>
    </location>
</feature>
<evidence type="ECO:0000259" key="3">
    <source>
        <dbReference type="SMART" id="SM01042"/>
    </source>
</evidence>
<dbReference type="Proteomes" id="UP000184330">
    <property type="component" value="Unassembled WGS sequence"/>
</dbReference>
<dbReference type="EMBL" id="FJOG01000084">
    <property type="protein sequence ID" value="CZR69915.1"/>
    <property type="molecule type" value="Genomic_DNA"/>
</dbReference>
<keyword evidence="2" id="KW-0812">Transmembrane</keyword>
<keyword evidence="5" id="KW-1185">Reference proteome</keyword>
<feature type="transmembrane region" description="Helical" evidence="2">
    <location>
        <begin position="222"/>
        <end position="244"/>
    </location>
</feature>
<feature type="compositionally biased region" description="Polar residues" evidence="1">
    <location>
        <begin position="381"/>
        <end position="393"/>
    </location>
</feature>
<proteinExistence type="predicted"/>
<feature type="compositionally biased region" description="Polar residues" evidence="1">
    <location>
        <begin position="413"/>
        <end position="429"/>
    </location>
</feature>
<gene>
    <name evidence="4" type="ORF">PAC_19815</name>
</gene>
<dbReference type="GO" id="GO:0055088">
    <property type="term" value="P:lipid homeostasis"/>
    <property type="evidence" value="ECO:0007669"/>
    <property type="project" value="InterPro"/>
</dbReference>
<feature type="transmembrane region" description="Helical" evidence="2">
    <location>
        <begin position="330"/>
        <end position="349"/>
    </location>
</feature>
<dbReference type="STRING" id="576137.A0A1L7XYA3"/>
<feature type="compositionally biased region" description="Polar residues" evidence="1">
    <location>
        <begin position="20"/>
        <end position="29"/>
    </location>
</feature>
<dbReference type="InterPro" id="IPR018767">
    <property type="entry name" value="Brl1/Brr6_dom"/>
</dbReference>
<evidence type="ECO:0000313" key="4">
    <source>
        <dbReference type="EMBL" id="CZR69915.1"/>
    </source>
</evidence>
<feature type="compositionally biased region" description="Polar residues" evidence="1">
    <location>
        <begin position="106"/>
        <end position="116"/>
    </location>
</feature>
<evidence type="ECO:0000313" key="5">
    <source>
        <dbReference type="Proteomes" id="UP000184330"/>
    </source>
</evidence>
<name>A0A1L7XYA3_9HELO</name>
<accession>A0A1L7XYA3</accession>
<feature type="compositionally biased region" description="Low complexity" evidence="1">
    <location>
        <begin position="52"/>
        <end position="63"/>
    </location>
</feature>
<organism evidence="4 5">
    <name type="scientific">Phialocephala subalpina</name>
    <dbReference type="NCBI Taxonomy" id="576137"/>
    <lineage>
        <taxon>Eukaryota</taxon>
        <taxon>Fungi</taxon>
        <taxon>Dikarya</taxon>
        <taxon>Ascomycota</taxon>
        <taxon>Pezizomycotina</taxon>
        <taxon>Leotiomycetes</taxon>
        <taxon>Helotiales</taxon>
        <taxon>Mollisiaceae</taxon>
        <taxon>Phialocephala</taxon>
        <taxon>Phialocephala fortinii species complex</taxon>
    </lineage>
</organism>
<dbReference type="GO" id="GO:0006998">
    <property type="term" value="P:nuclear envelope organization"/>
    <property type="evidence" value="ECO:0007669"/>
    <property type="project" value="InterPro"/>
</dbReference>